<evidence type="ECO:0008006" key="5">
    <source>
        <dbReference type="Google" id="ProtNLM"/>
    </source>
</evidence>
<evidence type="ECO:0000313" key="3">
    <source>
        <dbReference type="EMBL" id="MCS0591503.1"/>
    </source>
</evidence>
<comment type="caution">
    <text evidence="3">The sequence shown here is derived from an EMBL/GenBank/DDBJ whole genome shotgun (WGS) entry which is preliminary data.</text>
</comment>
<keyword evidence="4" id="KW-1185">Reference proteome</keyword>
<accession>A0ABT2ABD0</accession>
<feature type="chain" id="PRO_5045681202" description="Secreted protein" evidence="2">
    <location>
        <begin position="24"/>
        <end position="95"/>
    </location>
</feature>
<dbReference type="Proteomes" id="UP001205560">
    <property type="component" value="Unassembled WGS sequence"/>
</dbReference>
<sequence length="95" mass="10110">MKSLVKTCVLACILAGWASGAAAQEDCLAKIAAIKIIGDVQAALNCVEGHIANEAARNKRQSESDKKEMLQQIDNLDIESTNVKHMSLKEATNGA</sequence>
<proteinExistence type="predicted"/>
<keyword evidence="2" id="KW-0732">Signal</keyword>
<evidence type="ECO:0000313" key="4">
    <source>
        <dbReference type="Proteomes" id="UP001205560"/>
    </source>
</evidence>
<evidence type="ECO:0000256" key="1">
    <source>
        <dbReference type="SAM" id="Coils"/>
    </source>
</evidence>
<organism evidence="3 4">
    <name type="scientific">Massilia norwichensis</name>
    <dbReference type="NCBI Taxonomy" id="1442366"/>
    <lineage>
        <taxon>Bacteria</taxon>
        <taxon>Pseudomonadati</taxon>
        <taxon>Pseudomonadota</taxon>
        <taxon>Betaproteobacteria</taxon>
        <taxon>Burkholderiales</taxon>
        <taxon>Oxalobacteraceae</taxon>
        <taxon>Telluria group</taxon>
        <taxon>Massilia</taxon>
    </lineage>
</organism>
<feature type="coiled-coil region" evidence="1">
    <location>
        <begin position="52"/>
        <end position="79"/>
    </location>
</feature>
<reference evidence="3 4" key="1">
    <citation type="submission" date="2022-08" db="EMBL/GenBank/DDBJ databases">
        <title>Reclassification of Massilia species as members of the genera Telluria, Duganella, Pseudoduganella, Mokoshia gen. nov. and Zemynaea gen. nov. using orthogonal and non-orthogonal genome-based approaches.</title>
        <authorList>
            <person name="Bowman J.P."/>
        </authorList>
    </citation>
    <scope>NUCLEOTIDE SEQUENCE [LARGE SCALE GENOMIC DNA]</scope>
    <source>
        <strain evidence="3 4">LMG 28164</strain>
    </source>
</reference>
<keyword evidence="1" id="KW-0175">Coiled coil</keyword>
<evidence type="ECO:0000256" key="2">
    <source>
        <dbReference type="SAM" id="SignalP"/>
    </source>
</evidence>
<feature type="signal peptide" evidence="2">
    <location>
        <begin position="1"/>
        <end position="23"/>
    </location>
</feature>
<dbReference type="RefSeq" id="WP_258847267.1">
    <property type="nucleotide sequence ID" value="NZ_JANUGX010000027.1"/>
</dbReference>
<protein>
    <recommendedName>
        <fullName evidence="5">Secreted protein</fullName>
    </recommendedName>
</protein>
<name>A0ABT2ABD0_9BURK</name>
<gene>
    <name evidence="3" type="ORF">NX782_20130</name>
</gene>
<dbReference type="EMBL" id="JANUGX010000027">
    <property type="protein sequence ID" value="MCS0591503.1"/>
    <property type="molecule type" value="Genomic_DNA"/>
</dbReference>